<comment type="caution">
    <text evidence="1">The sequence shown here is derived from an EMBL/GenBank/DDBJ whole genome shotgun (WGS) entry which is preliminary data.</text>
</comment>
<evidence type="ECO:0000313" key="1">
    <source>
        <dbReference type="EMBL" id="KAG6951531.1"/>
    </source>
</evidence>
<proteinExistence type="predicted"/>
<name>A0A8J5IIJ7_9STRA</name>
<sequence>MSSERSLVAPHLWRWDMSLGERWSTIFSVLDLWSGLNSHLQATFSRAIEELKVELQRENLRANARVYEGKSAFGGTNTGLLCPASKPFELRTPSQSWSRKLLK</sequence>
<dbReference type="AlphaFoldDB" id="A0A8J5IIJ7"/>
<accession>A0A8J5IIJ7</accession>
<protein>
    <submittedName>
        <fullName evidence="1">Uncharacterized protein</fullName>
    </submittedName>
</protein>
<keyword evidence="2" id="KW-1185">Reference proteome</keyword>
<dbReference type="Proteomes" id="UP000709295">
    <property type="component" value="Unassembled WGS sequence"/>
</dbReference>
<reference evidence="1" key="1">
    <citation type="submission" date="2021-01" db="EMBL/GenBank/DDBJ databases">
        <title>Phytophthora aleatoria, a newly-described species from Pinus radiata is distinct from Phytophthora cactorum isolates based on comparative genomics.</title>
        <authorList>
            <person name="Mcdougal R."/>
            <person name="Panda P."/>
            <person name="Williams N."/>
            <person name="Studholme D.J."/>
        </authorList>
    </citation>
    <scope>NUCLEOTIDE SEQUENCE</scope>
    <source>
        <strain evidence="1">NZFS 4037</strain>
    </source>
</reference>
<gene>
    <name evidence="1" type="ORF">JG688_00013697</name>
</gene>
<evidence type="ECO:0000313" key="2">
    <source>
        <dbReference type="Proteomes" id="UP000709295"/>
    </source>
</evidence>
<organism evidence="1 2">
    <name type="scientific">Phytophthora aleatoria</name>
    <dbReference type="NCBI Taxonomy" id="2496075"/>
    <lineage>
        <taxon>Eukaryota</taxon>
        <taxon>Sar</taxon>
        <taxon>Stramenopiles</taxon>
        <taxon>Oomycota</taxon>
        <taxon>Peronosporomycetes</taxon>
        <taxon>Peronosporales</taxon>
        <taxon>Peronosporaceae</taxon>
        <taxon>Phytophthora</taxon>
    </lineage>
</organism>
<dbReference type="EMBL" id="JAENGY010001193">
    <property type="protein sequence ID" value="KAG6951531.1"/>
    <property type="molecule type" value="Genomic_DNA"/>
</dbReference>